<keyword evidence="8" id="KW-0378">Hydrolase</keyword>
<dbReference type="PANTHER" id="PTHR46825:SF11">
    <property type="entry name" value="PENICILLIN-BINDING PROTEIN 4"/>
    <property type="match status" value="1"/>
</dbReference>
<keyword evidence="3 5" id="KW-0802">TPR repeat</keyword>
<feature type="repeat" description="TPR" evidence="5">
    <location>
        <begin position="439"/>
        <end position="472"/>
    </location>
</feature>
<dbReference type="InterPro" id="IPR011990">
    <property type="entry name" value="TPR-like_helical_dom_sf"/>
</dbReference>
<dbReference type="InterPro" id="IPR013105">
    <property type="entry name" value="TPR_2"/>
</dbReference>
<dbReference type="InterPro" id="IPR012338">
    <property type="entry name" value="Beta-lactam/transpept-like"/>
</dbReference>
<evidence type="ECO:0000313" key="9">
    <source>
        <dbReference type="Proteomes" id="UP000664052"/>
    </source>
</evidence>
<dbReference type="SUPFAM" id="SSF48452">
    <property type="entry name" value="TPR-like"/>
    <property type="match status" value="1"/>
</dbReference>
<reference evidence="8 9" key="1">
    <citation type="submission" date="2021-02" db="EMBL/GenBank/DDBJ databases">
        <title>De Novo genome assembly of isolated myxobacteria.</title>
        <authorList>
            <person name="Stevens D.C."/>
        </authorList>
    </citation>
    <scope>NUCLEOTIDE SEQUENCE [LARGE SCALE GENOMIC DNA]</scope>
    <source>
        <strain evidence="8 9">ATCC 29039</strain>
    </source>
</reference>
<dbReference type="Gene3D" id="3.40.710.10">
    <property type="entry name" value="DD-peptidase/beta-lactamase superfamily"/>
    <property type="match status" value="1"/>
</dbReference>
<proteinExistence type="predicted"/>
<dbReference type="InterPro" id="IPR019734">
    <property type="entry name" value="TPR_rpt"/>
</dbReference>
<keyword evidence="4" id="KW-0472">Membrane</keyword>
<comment type="subcellular location">
    <subcellularLocation>
        <location evidence="1">Membrane</location>
    </subcellularLocation>
</comment>
<evidence type="ECO:0000256" key="5">
    <source>
        <dbReference type="PROSITE-ProRule" id="PRU00339"/>
    </source>
</evidence>
<evidence type="ECO:0000259" key="7">
    <source>
        <dbReference type="Pfam" id="PF00144"/>
    </source>
</evidence>
<organism evidence="8 9">
    <name type="scientific">Corallococcus macrosporus</name>
    <dbReference type="NCBI Taxonomy" id="35"/>
    <lineage>
        <taxon>Bacteria</taxon>
        <taxon>Pseudomonadati</taxon>
        <taxon>Myxococcota</taxon>
        <taxon>Myxococcia</taxon>
        <taxon>Myxococcales</taxon>
        <taxon>Cystobacterineae</taxon>
        <taxon>Myxococcaceae</taxon>
        <taxon>Corallococcus</taxon>
    </lineage>
</organism>
<dbReference type="SMART" id="SM00028">
    <property type="entry name" value="TPR"/>
    <property type="match status" value="2"/>
</dbReference>
<gene>
    <name evidence="8" type="ORF">JYK02_22870</name>
</gene>
<keyword evidence="2" id="KW-0677">Repeat</keyword>
<protein>
    <submittedName>
        <fullName evidence="8">Serine hydrolase</fullName>
    </submittedName>
</protein>
<evidence type="ECO:0000256" key="3">
    <source>
        <dbReference type="ARBA" id="ARBA00022803"/>
    </source>
</evidence>
<sequence>MTWNPLRLLGVLAVALLFVPVAASAATKPQELDRLLTQYHQLRMFNGAALVANEKGVILKKAYGSANFEWNVPNTPDTKFRIASVTKQFTAMVILQLVAEGKLKLDDTLVSALPDYRKDTGSRVTLAQLLNHTSGIPSYTGHPDFFAKVSRNPYSVADFVKQFASGDLEFEPGSKFAYNNSGYFLLGAIIERATGKTYAQAVQERIFTPLGMKDSGYDVYATVLPKRASGYELEPKGYVNAPYLDMSLPYAAGALYSTVEDLYRWDRALYENTLLPEALKQKMFTPGLENYGFGVFIEPLKLDDGKTELATIHHSGGINGFSTRIYRAPATREVVILLDNTSRGDALKPLAAGLFSVLHGIPPKAPRLGVREVLVSALDKGPIADTIARYRELKATKADAYDFSADQLNSLGYRLLRNGRTADALEIFKLNVEMFPKVGNVYDSLAEAYLAQGDKAQARVNYRKAVELDPANKNAASALQKLEAPAGAPASKAVHQG</sequence>
<evidence type="ECO:0000313" key="8">
    <source>
        <dbReference type="EMBL" id="MBN8230357.1"/>
    </source>
</evidence>
<dbReference type="RefSeq" id="WP_207054006.1">
    <property type="nucleotide sequence ID" value="NZ_JAFIMU010000007.1"/>
</dbReference>
<dbReference type="EMBL" id="JAFIMU010000007">
    <property type="protein sequence ID" value="MBN8230357.1"/>
    <property type="molecule type" value="Genomic_DNA"/>
</dbReference>
<evidence type="ECO:0000256" key="6">
    <source>
        <dbReference type="SAM" id="SignalP"/>
    </source>
</evidence>
<evidence type="ECO:0000256" key="4">
    <source>
        <dbReference type="ARBA" id="ARBA00023136"/>
    </source>
</evidence>
<dbReference type="InterPro" id="IPR050491">
    <property type="entry name" value="AmpC-like"/>
</dbReference>
<feature type="domain" description="Beta-lactamase-related" evidence="7">
    <location>
        <begin position="32"/>
        <end position="344"/>
    </location>
</feature>
<name>A0ABS3DGB9_9BACT</name>
<dbReference type="Pfam" id="PF07719">
    <property type="entry name" value="TPR_2"/>
    <property type="match status" value="1"/>
</dbReference>
<dbReference type="Gene3D" id="1.25.40.10">
    <property type="entry name" value="Tetratricopeptide repeat domain"/>
    <property type="match status" value="1"/>
</dbReference>
<feature type="chain" id="PRO_5046306665" evidence="6">
    <location>
        <begin position="26"/>
        <end position="497"/>
    </location>
</feature>
<feature type="signal peptide" evidence="6">
    <location>
        <begin position="1"/>
        <end position="25"/>
    </location>
</feature>
<dbReference type="GO" id="GO:0016787">
    <property type="term" value="F:hydrolase activity"/>
    <property type="evidence" value="ECO:0007669"/>
    <property type="project" value="UniProtKB-KW"/>
</dbReference>
<dbReference type="PROSITE" id="PS50005">
    <property type="entry name" value="TPR"/>
    <property type="match status" value="1"/>
</dbReference>
<dbReference type="PANTHER" id="PTHR46825">
    <property type="entry name" value="D-ALANYL-D-ALANINE-CARBOXYPEPTIDASE/ENDOPEPTIDASE AMPH"/>
    <property type="match status" value="1"/>
</dbReference>
<dbReference type="InterPro" id="IPR001466">
    <property type="entry name" value="Beta-lactam-related"/>
</dbReference>
<dbReference type="Pfam" id="PF00144">
    <property type="entry name" value="Beta-lactamase"/>
    <property type="match status" value="1"/>
</dbReference>
<dbReference type="Proteomes" id="UP000664052">
    <property type="component" value="Unassembled WGS sequence"/>
</dbReference>
<evidence type="ECO:0000256" key="1">
    <source>
        <dbReference type="ARBA" id="ARBA00004370"/>
    </source>
</evidence>
<accession>A0ABS3DGB9</accession>
<keyword evidence="9" id="KW-1185">Reference proteome</keyword>
<keyword evidence="6" id="KW-0732">Signal</keyword>
<dbReference type="SUPFAM" id="SSF56601">
    <property type="entry name" value="beta-lactamase/transpeptidase-like"/>
    <property type="match status" value="1"/>
</dbReference>
<evidence type="ECO:0000256" key="2">
    <source>
        <dbReference type="ARBA" id="ARBA00022737"/>
    </source>
</evidence>
<comment type="caution">
    <text evidence="8">The sequence shown here is derived from an EMBL/GenBank/DDBJ whole genome shotgun (WGS) entry which is preliminary data.</text>
</comment>